<proteinExistence type="predicted"/>
<sequence length="81" mass="9170">MTRPSSFLFLTNTKFMLIAGSGFSLLLLHQTVGRIAPALHVTSSPQKKPQPTISKYMLVQYPQQVARMELCEIREIAKHEI</sequence>
<keyword evidence="2" id="KW-1185">Reference proteome</keyword>
<dbReference type="Proteomes" id="UP000236724">
    <property type="component" value="Unassembled WGS sequence"/>
</dbReference>
<dbReference type="AlphaFoldDB" id="A0A1H6F464"/>
<dbReference type="EMBL" id="FMSV02000127">
    <property type="protein sequence ID" value="SEH04882.1"/>
    <property type="molecule type" value="Genomic_DNA"/>
</dbReference>
<dbReference type="RefSeq" id="WP_177428195.1">
    <property type="nucleotide sequence ID" value="NZ_FMSV02000127.1"/>
</dbReference>
<evidence type="ECO:0000313" key="2">
    <source>
        <dbReference type="Proteomes" id="UP000236724"/>
    </source>
</evidence>
<accession>A0A1H6F464</accession>
<protein>
    <submittedName>
        <fullName evidence="1">Uncharacterized protein</fullName>
    </submittedName>
</protein>
<gene>
    <name evidence="1" type="ORF">MBHS_00734</name>
</gene>
<name>A0A1H6F464_9GAMM</name>
<reference evidence="1 2" key="1">
    <citation type="submission" date="2016-10" db="EMBL/GenBank/DDBJ databases">
        <authorList>
            <person name="de Groot N.N."/>
        </authorList>
    </citation>
    <scope>NUCLEOTIDE SEQUENCE [LARGE SCALE GENOMIC DNA]</scope>
    <source>
        <strain evidence="1">MBHS1</strain>
    </source>
</reference>
<evidence type="ECO:0000313" key="1">
    <source>
        <dbReference type="EMBL" id="SEH04882.1"/>
    </source>
</evidence>
<organism evidence="1 2">
    <name type="scientific">Candidatus Venteria ishoeyi</name>
    <dbReference type="NCBI Taxonomy" id="1899563"/>
    <lineage>
        <taxon>Bacteria</taxon>
        <taxon>Pseudomonadati</taxon>
        <taxon>Pseudomonadota</taxon>
        <taxon>Gammaproteobacteria</taxon>
        <taxon>Thiotrichales</taxon>
        <taxon>Thiotrichaceae</taxon>
        <taxon>Venteria</taxon>
    </lineage>
</organism>